<evidence type="ECO:0000313" key="2">
    <source>
        <dbReference type="Proteomes" id="UP000335636"/>
    </source>
</evidence>
<gene>
    <name evidence="1" type="ORF">MONAX_5E039781</name>
</gene>
<dbReference type="AlphaFoldDB" id="A0A5E4CQ41"/>
<dbReference type="EMBL" id="CABDUW010001653">
    <property type="protein sequence ID" value="VTJ83151.1"/>
    <property type="molecule type" value="Genomic_DNA"/>
</dbReference>
<comment type="caution">
    <text evidence="1">The sequence shown here is derived from an EMBL/GenBank/DDBJ whole genome shotgun (WGS) entry which is preliminary data.</text>
</comment>
<reference evidence="1" key="1">
    <citation type="submission" date="2019-04" db="EMBL/GenBank/DDBJ databases">
        <authorList>
            <person name="Alioto T."/>
            <person name="Alioto T."/>
        </authorList>
    </citation>
    <scope>NUCLEOTIDE SEQUENCE [LARGE SCALE GENOMIC DNA]</scope>
</reference>
<evidence type="ECO:0000313" key="1">
    <source>
        <dbReference type="EMBL" id="VTJ83151.1"/>
    </source>
</evidence>
<organism evidence="1 2">
    <name type="scientific">Marmota monax</name>
    <name type="common">Woodchuck</name>
    <dbReference type="NCBI Taxonomy" id="9995"/>
    <lineage>
        <taxon>Eukaryota</taxon>
        <taxon>Metazoa</taxon>
        <taxon>Chordata</taxon>
        <taxon>Craniata</taxon>
        <taxon>Vertebrata</taxon>
        <taxon>Euteleostomi</taxon>
        <taxon>Mammalia</taxon>
        <taxon>Eutheria</taxon>
        <taxon>Euarchontoglires</taxon>
        <taxon>Glires</taxon>
        <taxon>Rodentia</taxon>
        <taxon>Sciuromorpha</taxon>
        <taxon>Sciuridae</taxon>
        <taxon>Xerinae</taxon>
        <taxon>Marmotini</taxon>
        <taxon>Marmota</taxon>
    </lineage>
</organism>
<name>A0A5E4CQ41_MARMO</name>
<feature type="non-terminal residue" evidence="1">
    <location>
        <position position="1"/>
    </location>
</feature>
<accession>A0A5E4CQ41</accession>
<dbReference type="Proteomes" id="UP000335636">
    <property type="component" value="Unassembled WGS sequence"/>
</dbReference>
<keyword evidence="2" id="KW-1185">Reference proteome</keyword>
<proteinExistence type="predicted"/>
<sequence length="119" mass="13050">FRMLPSTISSPHSHLVSDLKDVTPLRTPTLSKVSPIKSHGLCFLWHLPFLKVPGSEGFLEEEEWRVLRSRLGLDCSWLERGSWAVGCGSGGAGRQETGSGRVWGPKAEMVPVLEGPDAR</sequence>
<protein>
    <submittedName>
        <fullName evidence="1">Uncharacterized protein</fullName>
    </submittedName>
</protein>